<comment type="subcellular location">
    <subcellularLocation>
        <location evidence="1">Cell membrane</location>
        <topology evidence="1">Single-pass membrane protein</topology>
    </subcellularLocation>
</comment>
<dbReference type="GO" id="GO:0005886">
    <property type="term" value="C:plasma membrane"/>
    <property type="evidence" value="ECO:0007669"/>
    <property type="project" value="UniProtKB-SubCell"/>
</dbReference>
<dbReference type="PROSITE" id="PS51123">
    <property type="entry name" value="OMPA_2"/>
    <property type="match status" value="1"/>
</dbReference>
<dbReference type="InterPro" id="IPR036737">
    <property type="entry name" value="OmpA-like_sf"/>
</dbReference>
<keyword evidence="6 7" id="KW-0472">Membrane</keyword>
<dbReference type="InterPro" id="IPR050330">
    <property type="entry name" value="Bact_OuterMem_StrucFunc"/>
</dbReference>
<dbReference type="AlphaFoldDB" id="A0A4U0F3N9"/>
<sequence>MSKGKRHEPHEEHADESWLLPYSDLMTLLLALFIVLYAVSSVNTSKLTELSKAFRTAFSNGFSIFDKSTIVDTGAVQDKADERKRLNNNATKRAELRQKEQQDLEHLKQQLDKYIKQNGLTTQLETQLNRSQLLITIRDNALFPSGTAALKPESRKLAVSIGQMLQQYPDYEVLVTGHTDNEPINTAEFPSNWELSSKRAINFMKVLLENKAFDPRLFSATGYGEFRPVDTNATAAGRAKNRRVEVSILRKYTDGNSDGQASLDTSNPGVTLLDMNPSPAAGNTGQP</sequence>
<comment type="similarity">
    <text evidence="2">Belongs to the MotB family.</text>
</comment>
<dbReference type="InterPro" id="IPR025713">
    <property type="entry name" value="MotB-like_N_dom"/>
</dbReference>
<evidence type="ECO:0000313" key="11">
    <source>
        <dbReference type="EMBL" id="TJY38940.1"/>
    </source>
</evidence>
<accession>A0A4U0F3N9</accession>
<dbReference type="PANTHER" id="PTHR30329:SF21">
    <property type="entry name" value="LIPOPROTEIN YIAD-RELATED"/>
    <property type="match status" value="1"/>
</dbReference>
<feature type="domain" description="OmpA-like" evidence="10">
    <location>
        <begin position="130"/>
        <end position="252"/>
    </location>
</feature>
<dbReference type="InterPro" id="IPR006665">
    <property type="entry name" value="OmpA-like"/>
</dbReference>
<evidence type="ECO:0000256" key="8">
    <source>
        <dbReference type="SAM" id="MobiDB-lite"/>
    </source>
</evidence>
<feature type="region of interest" description="Disordered" evidence="8">
    <location>
        <begin position="255"/>
        <end position="287"/>
    </location>
</feature>
<evidence type="ECO:0000256" key="6">
    <source>
        <dbReference type="ARBA" id="ARBA00023136"/>
    </source>
</evidence>
<dbReference type="SUPFAM" id="SSF103088">
    <property type="entry name" value="OmpA-like"/>
    <property type="match status" value="1"/>
</dbReference>
<dbReference type="PANTHER" id="PTHR30329">
    <property type="entry name" value="STATOR ELEMENT OF FLAGELLAR MOTOR COMPLEX"/>
    <property type="match status" value="1"/>
</dbReference>
<dbReference type="CDD" id="cd07185">
    <property type="entry name" value="OmpA_C-like"/>
    <property type="match status" value="1"/>
</dbReference>
<evidence type="ECO:0000256" key="3">
    <source>
        <dbReference type="ARBA" id="ARBA00022475"/>
    </source>
</evidence>
<dbReference type="RefSeq" id="WP_136779483.1">
    <property type="nucleotide sequence ID" value="NZ_SUPK01000011.1"/>
</dbReference>
<feature type="transmembrane region" description="Helical" evidence="9">
    <location>
        <begin position="20"/>
        <end position="39"/>
    </location>
</feature>
<protein>
    <submittedName>
        <fullName evidence="11">Flagellar motor protein MotB</fullName>
    </submittedName>
</protein>
<evidence type="ECO:0000256" key="5">
    <source>
        <dbReference type="ARBA" id="ARBA00022989"/>
    </source>
</evidence>
<feature type="compositionally biased region" description="Polar residues" evidence="8">
    <location>
        <begin position="255"/>
        <end position="269"/>
    </location>
</feature>
<evidence type="ECO:0000256" key="4">
    <source>
        <dbReference type="ARBA" id="ARBA00022692"/>
    </source>
</evidence>
<name>A0A4U0F3N9_9BACL</name>
<dbReference type="EMBL" id="SUPK01000011">
    <property type="protein sequence ID" value="TJY38940.1"/>
    <property type="molecule type" value="Genomic_DNA"/>
</dbReference>
<keyword evidence="3" id="KW-1003">Cell membrane</keyword>
<reference evidence="11 12" key="1">
    <citation type="submission" date="2019-04" db="EMBL/GenBank/DDBJ databases">
        <title>Cohnella sp. nov., isolated from soil.</title>
        <authorList>
            <person name="Kim W."/>
        </authorList>
    </citation>
    <scope>NUCLEOTIDE SEQUENCE [LARGE SCALE GENOMIC DNA]</scope>
    <source>
        <strain evidence="11 12">CAU 1483</strain>
    </source>
</reference>
<keyword evidence="11" id="KW-0966">Cell projection</keyword>
<dbReference type="Gene3D" id="3.30.1330.60">
    <property type="entry name" value="OmpA-like domain"/>
    <property type="match status" value="1"/>
</dbReference>
<evidence type="ECO:0000256" key="7">
    <source>
        <dbReference type="PROSITE-ProRule" id="PRU00473"/>
    </source>
</evidence>
<evidence type="ECO:0000259" key="10">
    <source>
        <dbReference type="PROSITE" id="PS51123"/>
    </source>
</evidence>
<comment type="caution">
    <text evidence="11">The sequence shown here is derived from an EMBL/GenBank/DDBJ whole genome shotgun (WGS) entry which is preliminary data.</text>
</comment>
<keyword evidence="12" id="KW-1185">Reference proteome</keyword>
<keyword evidence="11" id="KW-0969">Cilium</keyword>
<evidence type="ECO:0000256" key="1">
    <source>
        <dbReference type="ARBA" id="ARBA00004162"/>
    </source>
</evidence>
<dbReference type="Pfam" id="PF00691">
    <property type="entry name" value="OmpA"/>
    <property type="match status" value="1"/>
</dbReference>
<dbReference type="Proteomes" id="UP000309673">
    <property type="component" value="Unassembled WGS sequence"/>
</dbReference>
<evidence type="ECO:0000256" key="2">
    <source>
        <dbReference type="ARBA" id="ARBA00008914"/>
    </source>
</evidence>
<dbReference type="OrthoDB" id="9815217at2"/>
<proteinExistence type="inferred from homology"/>
<keyword evidence="4 9" id="KW-0812">Transmembrane</keyword>
<evidence type="ECO:0000256" key="9">
    <source>
        <dbReference type="SAM" id="Phobius"/>
    </source>
</evidence>
<keyword evidence="5 9" id="KW-1133">Transmembrane helix</keyword>
<organism evidence="11 12">
    <name type="scientific">Cohnella pontilimi</name>
    <dbReference type="NCBI Taxonomy" id="2564100"/>
    <lineage>
        <taxon>Bacteria</taxon>
        <taxon>Bacillati</taxon>
        <taxon>Bacillota</taxon>
        <taxon>Bacilli</taxon>
        <taxon>Bacillales</taxon>
        <taxon>Paenibacillaceae</taxon>
        <taxon>Cohnella</taxon>
    </lineage>
</organism>
<gene>
    <name evidence="11" type="ORF">E5161_19100</name>
</gene>
<dbReference type="Pfam" id="PF13677">
    <property type="entry name" value="MotB_plug"/>
    <property type="match status" value="1"/>
</dbReference>
<evidence type="ECO:0000313" key="12">
    <source>
        <dbReference type="Proteomes" id="UP000309673"/>
    </source>
</evidence>
<keyword evidence="11" id="KW-0282">Flagellum</keyword>